<keyword evidence="10" id="KW-0812">Transmembrane</keyword>
<keyword evidence="5" id="KW-0964">Secreted</keyword>
<dbReference type="PANTHER" id="PTHR31451:SF39">
    <property type="entry name" value="MANNAN ENDO-1,4-BETA-MANNOSIDASE 1"/>
    <property type="match status" value="1"/>
</dbReference>
<evidence type="ECO:0000256" key="5">
    <source>
        <dbReference type="ARBA" id="ARBA00022525"/>
    </source>
</evidence>
<keyword evidence="8" id="KW-0326">Glycosidase</keyword>
<evidence type="ECO:0000256" key="6">
    <source>
        <dbReference type="ARBA" id="ARBA00022729"/>
    </source>
</evidence>
<sequence length="485" mass="53733">MGATTIRSTSLGVSFGNALSVENALRTFKSNGSAAWDAMDFAVYAARSYGMRLVLPLTDQYDYYHGGIPTFLRWRNLSSSDYSPFYDLSSDVYQDFRQYVTNLLTHISPYTNLTLATDPTILAFETGNELGGWTGHDYAPPVKWTIAISQYLKELAPQTLVISGTYGVKTNELGIETVDIHSNHFYPPYKSNLASSASLAHSHSKAFLAGEYDWTNHYYATYRWTYFVLLLPAVLAVAVWLMPKRWWPWSTTLRDLGTCGCFCRTRRRRKRQRPNDDGYDRMAGEEATALTSYPNQKSSNPLAGSAFPSSSPILSSPSATPPHRPRPLLIDRPILIRRWHFSLFLLLLALPIFGIIYSYLPTPISTFLSALTSDTTSSAPFAVGDLYWSLFGKDDSCCAYVQHHDGYTLHYPSDPSSSASSAAQGSGHAVAMLTRHAWQVRGVQPYWAASGLDVSKLTLEDLPVVACPQEGLPLANGTVVGGLHL</sequence>
<comment type="subcellular location">
    <subcellularLocation>
        <location evidence="2">Secreted</location>
    </subcellularLocation>
</comment>
<feature type="domain" description="Glycoside hydrolase family 5" evidence="11">
    <location>
        <begin position="39"/>
        <end position="172"/>
    </location>
</feature>
<dbReference type="AlphaFoldDB" id="A0A0D6EKH9"/>
<feature type="transmembrane region" description="Helical" evidence="10">
    <location>
        <begin position="341"/>
        <end position="360"/>
    </location>
</feature>
<keyword evidence="10" id="KW-0472">Membrane</keyword>
<dbReference type="SUPFAM" id="SSF51445">
    <property type="entry name" value="(Trans)glycosidases"/>
    <property type="match status" value="1"/>
</dbReference>
<dbReference type="Proteomes" id="UP000243876">
    <property type="component" value="Unassembled WGS sequence"/>
</dbReference>
<dbReference type="EC" id="3.2.1.78" evidence="4"/>
<keyword evidence="10" id="KW-1133">Transmembrane helix</keyword>
<dbReference type="InterPro" id="IPR001547">
    <property type="entry name" value="Glyco_hydro_5"/>
</dbReference>
<proteinExistence type="inferred from homology"/>
<feature type="compositionally biased region" description="Low complexity" evidence="9">
    <location>
        <begin position="305"/>
        <end position="318"/>
    </location>
</feature>
<comment type="similarity">
    <text evidence="3">Belongs to the glycosyl hydrolase 5 (cellulase A) family.</text>
</comment>
<feature type="compositionally biased region" description="Polar residues" evidence="9">
    <location>
        <begin position="290"/>
        <end position="302"/>
    </location>
</feature>
<evidence type="ECO:0000256" key="8">
    <source>
        <dbReference type="ARBA" id="ARBA00023295"/>
    </source>
</evidence>
<feature type="region of interest" description="Disordered" evidence="9">
    <location>
        <begin position="290"/>
        <end position="323"/>
    </location>
</feature>
<organism evidence="12 13">
    <name type="scientific">Sporidiobolus salmonicolor</name>
    <name type="common">Yeast-like fungus</name>
    <name type="synonym">Sporobolomyces salmonicolor</name>
    <dbReference type="NCBI Taxonomy" id="5005"/>
    <lineage>
        <taxon>Eukaryota</taxon>
        <taxon>Fungi</taxon>
        <taxon>Dikarya</taxon>
        <taxon>Basidiomycota</taxon>
        <taxon>Pucciniomycotina</taxon>
        <taxon>Microbotryomycetes</taxon>
        <taxon>Sporidiobolales</taxon>
        <taxon>Sporidiobolaceae</taxon>
        <taxon>Sporobolomyces</taxon>
    </lineage>
</organism>
<gene>
    <name evidence="12" type="primary">SPOSA6832_02155</name>
</gene>
<evidence type="ECO:0000256" key="2">
    <source>
        <dbReference type="ARBA" id="ARBA00004613"/>
    </source>
</evidence>
<dbReference type="OrthoDB" id="406631at2759"/>
<evidence type="ECO:0000313" key="13">
    <source>
        <dbReference type="Proteomes" id="UP000243876"/>
    </source>
</evidence>
<dbReference type="PANTHER" id="PTHR31451">
    <property type="match status" value="1"/>
</dbReference>
<accession>A0A0D6EKH9</accession>
<evidence type="ECO:0000259" key="11">
    <source>
        <dbReference type="Pfam" id="PF26410"/>
    </source>
</evidence>
<reference evidence="13" key="1">
    <citation type="submission" date="2015-02" db="EMBL/GenBank/DDBJ databases">
        <authorList>
            <person name="Gon?alves P."/>
        </authorList>
    </citation>
    <scope>NUCLEOTIDE SEQUENCE [LARGE SCALE GENOMIC DNA]</scope>
</reference>
<feature type="transmembrane region" description="Helical" evidence="10">
    <location>
        <begin position="224"/>
        <end position="242"/>
    </location>
</feature>
<keyword evidence="6" id="KW-0732">Signal</keyword>
<name>A0A0D6EKH9_SPOSA</name>
<dbReference type="GO" id="GO:0005576">
    <property type="term" value="C:extracellular region"/>
    <property type="evidence" value="ECO:0007669"/>
    <property type="project" value="UniProtKB-SubCell"/>
</dbReference>
<dbReference type="InterPro" id="IPR045053">
    <property type="entry name" value="MAN-like"/>
</dbReference>
<evidence type="ECO:0000256" key="10">
    <source>
        <dbReference type="SAM" id="Phobius"/>
    </source>
</evidence>
<dbReference type="EMBL" id="CENE01000007">
    <property type="protein sequence ID" value="CEQ40527.1"/>
    <property type="molecule type" value="Genomic_DNA"/>
</dbReference>
<comment type="catalytic activity">
    <reaction evidence="1">
        <text>Random hydrolysis of (1-&gt;4)-beta-D-mannosidic linkages in mannans, galactomannans and glucomannans.</text>
        <dbReference type="EC" id="3.2.1.78"/>
    </reaction>
</comment>
<protein>
    <recommendedName>
        <fullName evidence="4">mannan endo-1,4-beta-mannosidase</fullName>
        <ecNumber evidence="4">3.2.1.78</ecNumber>
    </recommendedName>
</protein>
<dbReference type="InterPro" id="IPR017853">
    <property type="entry name" value="GH"/>
</dbReference>
<evidence type="ECO:0000256" key="7">
    <source>
        <dbReference type="ARBA" id="ARBA00022801"/>
    </source>
</evidence>
<dbReference type="Gene3D" id="3.20.20.80">
    <property type="entry name" value="Glycosidases"/>
    <property type="match status" value="1"/>
</dbReference>
<keyword evidence="13" id="KW-1185">Reference proteome</keyword>
<evidence type="ECO:0000256" key="4">
    <source>
        <dbReference type="ARBA" id="ARBA00012706"/>
    </source>
</evidence>
<dbReference type="GO" id="GO:0016985">
    <property type="term" value="F:mannan endo-1,4-beta-mannosidase activity"/>
    <property type="evidence" value="ECO:0007669"/>
    <property type="project" value="UniProtKB-EC"/>
</dbReference>
<dbReference type="Pfam" id="PF26410">
    <property type="entry name" value="GH5_mannosidase"/>
    <property type="match status" value="1"/>
</dbReference>
<keyword evidence="7" id="KW-0378">Hydrolase</keyword>
<evidence type="ECO:0000256" key="1">
    <source>
        <dbReference type="ARBA" id="ARBA00001678"/>
    </source>
</evidence>
<evidence type="ECO:0000256" key="3">
    <source>
        <dbReference type="ARBA" id="ARBA00005641"/>
    </source>
</evidence>
<evidence type="ECO:0000313" key="12">
    <source>
        <dbReference type="EMBL" id="CEQ40527.1"/>
    </source>
</evidence>
<evidence type="ECO:0000256" key="9">
    <source>
        <dbReference type="SAM" id="MobiDB-lite"/>
    </source>
</evidence>